<dbReference type="PANTHER" id="PTHR46796">
    <property type="entry name" value="HTH-TYPE TRANSCRIPTIONAL ACTIVATOR RHAS-RELATED"/>
    <property type="match status" value="1"/>
</dbReference>
<evidence type="ECO:0000313" key="6">
    <source>
        <dbReference type="EMBL" id="MEN7551787.1"/>
    </source>
</evidence>
<evidence type="ECO:0000256" key="3">
    <source>
        <dbReference type="ARBA" id="ARBA00023163"/>
    </source>
</evidence>
<keyword evidence="3" id="KW-0804">Transcription</keyword>
<dbReference type="SMART" id="SM00530">
    <property type="entry name" value="HTH_XRE"/>
    <property type="match status" value="1"/>
</dbReference>
<dbReference type="Gene3D" id="1.10.260.40">
    <property type="entry name" value="lambda repressor-like DNA-binding domains"/>
    <property type="match status" value="1"/>
</dbReference>
<name>A0AAW9S3Q8_9BACT</name>
<dbReference type="GO" id="GO:0003700">
    <property type="term" value="F:DNA-binding transcription factor activity"/>
    <property type="evidence" value="ECO:0007669"/>
    <property type="project" value="InterPro"/>
</dbReference>
<evidence type="ECO:0000259" key="4">
    <source>
        <dbReference type="PROSITE" id="PS01124"/>
    </source>
</evidence>
<feature type="domain" description="HTH cro/C1-type" evidence="5">
    <location>
        <begin position="8"/>
        <end position="63"/>
    </location>
</feature>
<keyword evidence="1" id="KW-0805">Transcription regulation</keyword>
<dbReference type="PANTHER" id="PTHR46796:SF13">
    <property type="entry name" value="HTH-TYPE TRANSCRIPTIONAL ACTIVATOR RHAS"/>
    <property type="match status" value="1"/>
</dbReference>
<dbReference type="SMART" id="SM00342">
    <property type="entry name" value="HTH_ARAC"/>
    <property type="match status" value="1"/>
</dbReference>
<dbReference type="InterPro" id="IPR050204">
    <property type="entry name" value="AraC_XylS_family_regulators"/>
</dbReference>
<dbReference type="InterPro" id="IPR010982">
    <property type="entry name" value="Lambda_DNA-bd_dom_sf"/>
</dbReference>
<dbReference type="GO" id="GO:0043565">
    <property type="term" value="F:sequence-specific DNA binding"/>
    <property type="evidence" value="ECO:0007669"/>
    <property type="project" value="InterPro"/>
</dbReference>
<evidence type="ECO:0000313" key="7">
    <source>
        <dbReference type="Proteomes" id="UP001403385"/>
    </source>
</evidence>
<comment type="caution">
    <text evidence="6">The sequence shown here is derived from an EMBL/GenBank/DDBJ whole genome shotgun (WGS) entry which is preliminary data.</text>
</comment>
<evidence type="ECO:0000256" key="1">
    <source>
        <dbReference type="ARBA" id="ARBA00023015"/>
    </source>
</evidence>
<dbReference type="Pfam" id="PF20240">
    <property type="entry name" value="DUF6597"/>
    <property type="match status" value="1"/>
</dbReference>
<sequence length="383" mass="43976">MHTLGQSIRELRLKKGISSQELASFLNLTPSVLYQIEQGKRHFTKAQVFTLATYFDLGEKGLLIQYQNDRIQAELPPLLTECKSPGHLSRLIKSSTIVQKRHRNMLHTLSQMQHNPLEIKAYIPSAPLDTYVANMIYCKGHHLDYVYEKILPDGAVQLVISLDETTRFVKTEPKKKLKNAWVSGVQKQALTYQLAQNSVSLYIQFQPGGFYELTKLPQSEMESTVLDADLLFGSSILDLRESLLHCENTTRLFQTAEQFFFNKIDRPSDAHTVVNYACGHMNVPLSSLIPKTGYSQKHLSHLFKKHIGVAPKYFQRIHRFNNVLQQIQTQKGMRDWSTLVFENGYYDQAHFIKEFKQFTGTNPQAYLATGSTCARFIHSHHIR</sequence>
<organism evidence="6 7">
    <name type="scientific">Rapidithrix thailandica</name>
    <dbReference type="NCBI Taxonomy" id="413964"/>
    <lineage>
        <taxon>Bacteria</taxon>
        <taxon>Pseudomonadati</taxon>
        <taxon>Bacteroidota</taxon>
        <taxon>Cytophagia</taxon>
        <taxon>Cytophagales</taxon>
        <taxon>Flammeovirgaceae</taxon>
        <taxon>Rapidithrix</taxon>
    </lineage>
</organism>
<dbReference type="Pfam" id="PF12833">
    <property type="entry name" value="HTH_18"/>
    <property type="match status" value="1"/>
</dbReference>
<dbReference type="Proteomes" id="UP001403385">
    <property type="component" value="Unassembled WGS sequence"/>
</dbReference>
<dbReference type="EMBL" id="JBDKWZ010000027">
    <property type="protein sequence ID" value="MEN7551787.1"/>
    <property type="molecule type" value="Genomic_DNA"/>
</dbReference>
<dbReference type="InterPro" id="IPR001387">
    <property type="entry name" value="Cro/C1-type_HTH"/>
</dbReference>
<protein>
    <submittedName>
        <fullName evidence="6">DUF6597 domain-containing transcriptional factor</fullName>
    </submittedName>
</protein>
<reference evidence="6 7" key="1">
    <citation type="submission" date="2024-04" db="EMBL/GenBank/DDBJ databases">
        <title>Novel genus in family Flammeovirgaceae.</title>
        <authorList>
            <person name="Nguyen T.H."/>
            <person name="Vuong T.Q."/>
            <person name="Le H."/>
            <person name="Kim S.-G."/>
        </authorList>
    </citation>
    <scope>NUCLEOTIDE SEQUENCE [LARGE SCALE GENOMIC DNA]</scope>
    <source>
        <strain evidence="6 7">JCM 23209</strain>
    </source>
</reference>
<dbReference type="InterPro" id="IPR018060">
    <property type="entry name" value="HTH_AraC"/>
</dbReference>
<dbReference type="InterPro" id="IPR046532">
    <property type="entry name" value="DUF6597"/>
</dbReference>
<dbReference type="Gene3D" id="1.10.10.60">
    <property type="entry name" value="Homeodomain-like"/>
    <property type="match status" value="1"/>
</dbReference>
<dbReference type="RefSeq" id="WP_346824566.1">
    <property type="nucleotide sequence ID" value="NZ_JBDKWZ010000027.1"/>
</dbReference>
<evidence type="ECO:0000259" key="5">
    <source>
        <dbReference type="PROSITE" id="PS50943"/>
    </source>
</evidence>
<keyword evidence="7" id="KW-1185">Reference proteome</keyword>
<evidence type="ECO:0000256" key="2">
    <source>
        <dbReference type="ARBA" id="ARBA00023125"/>
    </source>
</evidence>
<dbReference type="Pfam" id="PF01381">
    <property type="entry name" value="HTH_3"/>
    <property type="match status" value="1"/>
</dbReference>
<dbReference type="SUPFAM" id="SSF47413">
    <property type="entry name" value="lambda repressor-like DNA-binding domains"/>
    <property type="match status" value="1"/>
</dbReference>
<feature type="domain" description="HTH araC/xylS-type" evidence="4">
    <location>
        <begin position="285"/>
        <end position="369"/>
    </location>
</feature>
<keyword evidence="2" id="KW-0238">DNA-binding</keyword>
<dbReference type="AlphaFoldDB" id="A0AAW9S3Q8"/>
<accession>A0AAW9S3Q8</accession>
<gene>
    <name evidence="6" type="ORF">AAG747_27980</name>
</gene>
<dbReference type="CDD" id="cd00093">
    <property type="entry name" value="HTH_XRE"/>
    <property type="match status" value="1"/>
</dbReference>
<dbReference type="PROSITE" id="PS50943">
    <property type="entry name" value="HTH_CROC1"/>
    <property type="match status" value="1"/>
</dbReference>
<dbReference type="PROSITE" id="PS01124">
    <property type="entry name" value="HTH_ARAC_FAMILY_2"/>
    <property type="match status" value="1"/>
</dbReference>
<proteinExistence type="predicted"/>